<name>A0A1Q9BYR7_SYMMI</name>
<gene>
    <name evidence="1" type="ORF">AK812_SmicGene44321</name>
</gene>
<dbReference type="Proteomes" id="UP000186817">
    <property type="component" value="Unassembled WGS sequence"/>
</dbReference>
<organism evidence="1 2">
    <name type="scientific">Symbiodinium microadriaticum</name>
    <name type="common">Dinoflagellate</name>
    <name type="synonym">Zooxanthella microadriatica</name>
    <dbReference type="NCBI Taxonomy" id="2951"/>
    <lineage>
        <taxon>Eukaryota</taxon>
        <taxon>Sar</taxon>
        <taxon>Alveolata</taxon>
        <taxon>Dinophyceae</taxon>
        <taxon>Suessiales</taxon>
        <taxon>Symbiodiniaceae</taxon>
        <taxon>Symbiodinium</taxon>
    </lineage>
</organism>
<protein>
    <submittedName>
        <fullName evidence="1">Uncharacterized protein</fullName>
    </submittedName>
</protein>
<dbReference type="EMBL" id="LSRX01002257">
    <property type="protein sequence ID" value="OLP75821.1"/>
    <property type="molecule type" value="Genomic_DNA"/>
</dbReference>
<comment type="caution">
    <text evidence="1">The sequence shown here is derived from an EMBL/GenBank/DDBJ whole genome shotgun (WGS) entry which is preliminary data.</text>
</comment>
<reference evidence="1 2" key="1">
    <citation type="submission" date="2016-02" db="EMBL/GenBank/DDBJ databases">
        <title>Genome analysis of coral dinoflagellate symbionts highlights evolutionary adaptations to a symbiotic lifestyle.</title>
        <authorList>
            <person name="Aranda M."/>
            <person name="Li Y."/>
            <person name="Liew Y.J."/>
            <person name="Baumgarten S."/>
            <person name="Simakov O."/>
            <person name="Wilson M."/>
            <person name="Piel J."/>
            <person name="Ashoor H."/>
            <person name="Bougouffa S."/>
            <person name="Bajic V.B."/>
            <person name="Ryu T."/>
            <person name="Ravasi T."/>
            <person name="Bayer T."/>
            <person name="Micklem G."/>
            <person name="Kim H."/>
            <person name="Bhak J."/>
            <person name="Lajeunesse T.C."/>
            <person name="Voolstra C.R."/>
        </authorList>
    </citation>
    <scope>NUCLEOTIDE SEQUENCE [LARGE SCALE GENOMIC DNA]</scope>
    <source>
        <strain evidence="1 2">CCMP2467</strain>
    </source>
</reference>
<accession>A0A1Q9BYR7</accession>
<sequence length="90" mass="9808">MAPNKLWHGGNGYWPTCTAHNLDRLPSPPVAAGPLLAGGAGEAGHTRKSDFRRCVVGSQNGLLLEAVRRRQDWKSEDLLCPFAMPKKESI</sequence>
<evidence type="ECO:0000313" key="2">
    <source>
        <dbReference type="Proteomes" id="UP000186817"/>
    </source>
</evidence>
<evidence type="ECO:0000313" key="1">
    <source>
        <dbReference type="EMBL" id="OLP75821.1"/>
    </source>
</evidence>
<dbReference type="AlphaFoldDB" id="A0A1Q9BYR7"/>
<proteinExistence type="predicted"/>
<keyword evidence="2" id="KW-1185">Reference proteome</keyword>